<feature type="region of interest" description="Disordered" evidence="7">
    <location>
        <begin position="515"/>
        <end position="732"/>
    </location>
</feature>
<evidence type="ECO:0000313" key="8">
    <source>
        <dbReference type="EMBL" id="KAL1900486.1"/>
    </source>
</evidence>
<evidence type="ECO:0000256" key="2">
    <source>
        <dbReference type="ARBA" id="ARBA00005249"/>
    </source>
</evidence>
<feature type="compositionally biased region" description="Polar residues" evidence="7">
    <location>
        <begin position="594"/>
        <end position="603"/>
    </location>
</feature>
<organism evidence="8 9">
    <name type="scientific">Sporothrix stenoceras</name>
    <dbReference type="NCBI Taxonomy" id="5173"/>
    <lineage>
        <taxon>Eukaryota</taxon>
        <taxon>Fungi</taxon>
        <taxon>Dikarya</taxon>
        <taxon>Ascomycota</taxon>
        <taxon>Pezizomycotina</taxon>
        <taxon>Sordariomycetes</taxon>
        <taxon>Sordariomycetidae</taxon>
        <taxon>Ophiostomatales</taxon>
        <taxon>Ophiostomataceae</taxon>
        <taxon>Sporothrix</taxon>
    </lineage>
</organism>
<evidence type="ECO:0000256" key="3">
    <source>
        <dbReference type="ARBA" id="ARBA00023015"/>
    </source>
</evidence>
<evidence type="ECO:0000256" key="1">
    <source>
        <dbReference type="ARBA" id="ARBA00004123"/>
    </source>
</evidence>
<feature type="compositionally biased region" description="Acidic residues" evidence="7">
    <location>
        <begin position="389"/>
        <end position="415"/>
    </location>
</feature>
<dbReference type="Proteomes" id="UP001583186">
    <property type="component" value="Unassembled WGS sequence"/>
</dbReference>
<protein>
    <submittedName>
        <fullName evidence="8">Transcription factor IIF subunit tfg1</fullName>
    </submittedName>
</protein>
<proteinExistence type="inferred from homology"/>
<evidence type="ECO:0000256" key="4">
    <source>
        <dbReference type="ARBA" id="ARBA00023125"/>
    </source>
</evidence>
<feature type="compositionally biased region" description="Low complexity" evidence="7">
    <location>
        <begin position="712"/>
        <end position="730"/>
    </location>
</feature>
<feature type="compositionally biased region" description="Low complexity" evidence="7">
    <location>
        <begin position="1"/>
        <end position="18"/>
    </location>
</feature>
<accession>A0ABR3ZIK9</accession>
<dbReference type="EMBL" id="JAWCUI010000009">
    <property type="protein sequence ID" value="KAL1900486.1"/>
    <property type="molecule type" value="Genomic_DNA"/>
</dbReference>
<feature type="compositionally biased region" description="Low complexity" evidence="7">
    <location>
        <begin position="692"/>
        <end position="703"/>
    </location>
</feature>
<sequence>MSSNPAGQPGPSGEPGQQTNGANPKPPLKKLPPHLLRRKKVDPLVARKKPVQRPPTAPQASILSSANKAGITAFSLPSEARTINTHNAEEEAKKLAAFNVQRKANGGWTDPPPEGGYREFPVVTTKRALREGIRYHVMRFAKAGKGGDDDGEIDPTNQDDFTRPVSLHRRDPRQPAPGRAVKEEPSPAPAAPQTADDKEAEKAAQIKAEREAQRAIDMAQIAPVAAKETAAKKPAAGNQQQKKEKQFQLYFPKNTAEQKKETEIRYEEALPWHLEDADGKNVWVGTYVSALSEANVALVINGSSFRMVPLEKFYRFTPKPPFKAYSIEQAEEIMGKKMSAGRWAMRDDEKRKEREELEETRKTIGGRSRVKLESSTYRSAPRSEKVDHDDIDMEGDEFQDDDENVGLEPDNDEDSKDTRERLRRNHLGANLFGDADEKEVDKEEKEDKAARKTGQLGKQLRKALAKREAHLEYLEYVDSDTNSEKEDFLELSVREAILDMRLFWQVLLRTYTNLLQSEDEDEDEEKKKEEEEKAKAEGKDKDGKDKDSKDKDGKDKDKPATATGTPKGNTTPQGKKTSDAAGKKSKSLKRPGSPNLSESSGNESSRKKVKKHANGGSVRPSRSSTPLPGQPPRTKILKSGSSTGGGALSDGEATGGEMSDGAASSKRRIKIVGAGARSTPSGSRASSPNPTNAGPLSPGSNPGSPGGGRAGSPGSPASRAASPSASSGGSMDAQEIVAALRKIPEGITVGGLLKQFGARIGDGPNQMKRKDWIKLVKENSVFGEDKLLRAKPLGSD</sequence>
<feature type="compositionally biased region" description="Polar residues" evidence="7">
    <location>
        <begin position="678"/>
        <end position="691"/>
    </location>
</feature>
<gene>
    <name evidence="8" type="primary">TFG1</name>
    <name evidence="8" type="ORF">Sste5346_002207</name>
</gene>
<feature type="compositionally biased region" description="Basic and acidic residues" evidence="7">
    <location>
        <begin position="195"/>
        <end position="212"/>
    </location>
</feature>
<keyword evidence="9" id="KW-1185">Reference proteome</keyword>
<feature type="region of interest" description="Disordered" evidence="7">
    <location>
        <begin position="1"/>
        <end position="64"/>
    </location>
</feature>
<comment type="caution">
    <text evidence="8">The sequence shown here is derived from an EMBL/GenBank/DDBJ whole genome shotgun (WGS) entry which is preliminary data.</text>
</comment>
<keyword evidence="3" id="KW-0805">Transcription regulation</keyword>
<name>A0ABR3ZIK9_9PEZI</name>
<evidence type="ECO:0000256" key="7">
    <source>
        <dbReference type="SAM" id="MobiDB-lite"/>
    </source>
</evidence>
<feature type="compositionally biased region" description="Basic and acidic residues" evidence="7">
    <location>
        <begin position="344"/>
        <end position="362"/>
    </location>
</feature>
<dbReference type="SUPFAM" id="SSF50916">
    <property type="entry name" value="Rap30/74 interaction domains"/>
    <property type="match status" value="1"/>
</dbReference>
<feature type="compositionally biased region" description="Basic residues" evidence="7">
    <location>
        <begin position="27"/>
        <end position="51"/>
    </location>
</feature>
<reference evidence="8 9" key="1">
    <citation type="journal article" date="2024" name="IMA Fungus">
        <title>IMA Genome - F19 : A genome assembly and annotation guide to empower mycologists, including annotated draft genome sequences of Ceratocystis pirilliformis, Diaporthe australafricana, Fusarium ophioides, Paecilomyces lecythidis, and Sporothrix stenoceras.</title>
        <authorList>
            <person name="Aylward J."/>
            <person name="Wilson A.M."/>
            <person name="Visagie C.M."/>
            <person name="Spraker J."/>
            <person name="Barnes I."/>
            <person name="Buitendag C."/>
            <person name="Ceriani C."/>
            <person name="Del Mar Angel L."/>
            <person name="du Plessis D."/>
            <person name="Fuchs T."/>
            <person name="Gasser K."/>
            <person name="Kramer D."/>
            <person name="Li W."/>
            <person name="Munsamy K."/>
            <person name="Piso A."/>
            <person name="Price J.L."/>
            <person name="Sonnekus B."/>
            <person name="Thomas C."/>
            <person name="van der Nest A."/>
            <person name="van Dijk A."/>
            <person name="van Heerden A."/>
            <person name="van Vuuren N."/>
            <person name="Yilmaz N."/>
            <person name="Duong T.A."/>
            <person name="van der Merwe N.A."/>
            <person name="Wingfield M.J."/>
            <person name="Wingfield B.D."/>
        </authorList>
    </citation>
    <scope>NUCLEOTIDE SEQUENCE [LARGE SCALE GENOMIC DNA]</scope>
    <source>
        <strain evidence="8 9">CMW 5346</strain>
    </source>
</reference>
<feature type="region of interest" description="Disordered" evidence="7">
    <location>
        <begin position="340"/>
        <end position="458"/>
    </location>
</feature>
<feature type="compositionally biased region" description="Basic and acidic residues" evidence="7">
    <location>
        <begin position="525"/>
        <end position="559"/>
    </location>
</feature>
<keyword evidence="4" id="KW-0238">DNA-binding</keyword>
<feature type="compositionally biased region" description="Basic and acidic residues" evidence="7">
    <location>
        <begin position="439"/>
        <end position="450"/>
    </location>
</feature>
<keyword evidence="6" id="KW-0539">Nucleus</keyword>
<dbReference type="PANTHER" id="PTHR13011">
    <property type="entry name" value="TFIIF-ALPHA"/>
    <property type="match status" value="1"/>
</dbReference>
<evidence type="ECO:0000256" key="6">
    <source>
        <dbReference type="ARBA" id="ARBA00023242"/>
    </source>
</evidence>
<dbReference type="PANTHER" id="PTHR13011:SF0">
    <property type="entry name" value="GENERAL TRANSCRIPTION FACTOR IIF SUBUNIT 1"/>
    <property type="match status" value="1"/>
</dbReference>
<evidence type="ECO:0000256" key="5">
    <source>
        <dbReference type="ARBA" id="ARBA00023163"/>
    </source>
</evidence>
<comment type="similarity">
    <text evidence="2">Belongs to the TFIIF alpha subunit family.</text>
</comment>
<keyword evidence="5" id="KW-0804">Transcription</keyword>
<dbReference type="InterPro" id="IPR011039">
    <property type="entry name" value="TFIIF_interaction"/>
</dbReference>
<evidence type="ECO:0000313" key="9">
    <source>
        <dbReference type="Proteomes" id="UP001583186"/>
    </source>
</evidence>
<feature type="region of interest" description="Disordered" evidence="7">
    <location>
        <begin position="143"/>
        <end position="212"/>
    </location>
</feature>
<comment type="subcellular location">
    <subcellularLocation>
        <location evidence="1">Nucleus</location>
    </subcellularLocation>
</comment>
<feature type="compositionally biased region" description="Polar residues" evidence="7">
    <location>
        <begin position="562"/>
        <end position="575"/>
    </location>
</feature>
<dbReference type="InterPro" id="IPR008851">
    <property type="entry name" value="TFIIF-alpha"/>
</dbReference>